<evidence type="ECO:0000313" key="7">
    <source>
        <dbReference type="Proteomes" id="UP000320762"/>
    </source>
</evidence>
<dbReference type="InterPro" id="IPR000537">
    <property type="entry name" value="UbiA_prenyltransferase"/>
</dbReference>
<dbReference type="STRING" id="97359.A0A550CW77"/>
<dbReference type="AlphaFoldDB" id="A0A550CW77"/>
<dbReference type="OrthoDB" id="434972at2759"/>
<dbReference type="GO" id="GO:0016020">
    <property type="term" value="C:membrane"/>
    <property type="evidence" value="ECO:0007669"/>
    <property type="project" value="UniProtKB-SubCell"/>
</dbReference>
<dbReference type="EMBL" id="VDMD01000001">
    <property type="protein sequence ID" value="TRM69050.1"/>
    <property type="molecule type" value="Genomic_DNA"/>
</dbReference>
<proteinExistence type="predicted"/>
<evidence type="ECO:0000256" key="1">
    <source>
        <dbReference type="ARBA" id="ARBA00004141"/>
    </source>
</evidence>
<keyword evidence="3 5" id="KW-1133">Transmembrane helix</keyword>
<sequence length="296" mass="32310">MTAFVASSPELADSHSLARFIMDLPYTLYLFNKTDITTTVLPILGIGLALAQPAGPAAAIRGLLWLQLHLIPFEIQNQIVGLEEDRIAKPFRPIVAGRISVKGANCLYMILVALSVVMSGVYGGLKPCLIHLAAMTAYNEGGLASNWFLKSAIGALGTSCYCWGVTLMFNNGLPLTHTARVAIGLCFFNFLTTGHTQDFRDRAGDAAVGRKTLAVMLPQTLGRWLLLSMIFAWSGGLVYLWQAPAAAAALNFALAGACAVRLIVNHSEESDKAAYWWYNMWFLSCQLLPIFMRFRS</sequence>
<dbReference type="GO" id="GO:0016765">
    <property type="term" value="F:transferase activity, transferring alkyl or aryl (other than methyl) groups"/>
    <property type="evidence" value="ECO:0007669"/>
    <property type="project" value="InterPro"/>
</dbReference>
<dbReference type="Proteomes" id="UP000320762">
    <property type="component" value="Unassembled WGS sequence"/>
</dbReference>
<keyword evidence="4 5" id="KW-0472">Membrane</keyword>
<feature type="transmembrane region" description="Helical" evidence="5">
    <location>
        <begin position="107"/>
        <end position="125"/>
    </location>
</feature>
<accession>A0A550CW77</accession>
<dbReference type="InterPro" id="IPR050475">
    <property type="entry name" value="Prenyltransferase_related"/>
</dbReference>
<evidence type="ECO:0000256" key="4">
    <source>
        <dbReference type="ARBA" id="ARBA00023136"/>
    </source>
</evidence>
<comment type="subcellular location">
    <subcellularLocation>
        <location evidence="1">Membrane</location>
        <topology evidence="1">Multi-pass membrane protein</topology>
    </subcellularLocation>
</comment>
<evidence type="ECO:0000256" key="2">
    <source>
        <dbReference type="ARBA" id="ARBA00022692"/>
    </source>
</evidence>
<organism evidence="6 7">
    <name type="scientific">Schizophyllum amplum</name>
    <dbReference type="NCBI Taxonomy" id="97359"/>
    <lineage>
        <taxon>Eukaryota</taxon>
        <taxon>Fungi</taxon>
        <taxon>Dikarya</taxon>
        <taxon>Basidiomycota</taxon>
        <taxon>Agaricomycotina</taxon>
        <taxon>Agaricomycetes</taxon>
        <taxon>Agaricomycetidae</taxon>
        <taxon>Agaricales</taxon>
        <taxon>Schizophyllaceae</taxon>
        <taxon>Schizophyllum</taxon>
    </lineage>
</organism>
<feature type="transmembrane region" description="Helical" evidence="5">
    <location>
        <begin position="276"/>
        <end position="294"/>
    </location>
</feature>
<comment type="caution">
    <text evidence="6">The sequence shown here is derived from an EMBL/GenBank/DDBJ whole genome shotgun (WGS) entry which is preliminary data.</text>
</comment>
<keyword evidence="6" id="KW-0808">Transferase</keyword>
<feature type="transmembrane region" description="Helical" evidence="5">
    <location>
        <begin position="221"/>
        <end position="241"/>
    </location>
</feature>
<evidence type="ECO:0000256" key="3">
    <source>
        <dbReference type="ARBA" id="ARBA00022989"/>
    </source>
</evidence>
<evidence type="ECO:0000256" key="5">
    <source>
        <dbReference type="SAM" id="Phobius"/>
    </source>
</evidence>
<dbReference type="PANTHER" id="PTHR42723:SF1">
    <property type="entry name" value="CHLOROPHYLL SYNTHASE, CHLOROPLASTIC"/>
    <property type="match status" value="1"/>
</dbReference>
<evidence type="ECO:0000313" key="6">
    <source>
        <dbReference type="EMBL" id="TRM69050.1"/>
    </source>
</evidence>
<dbReference type="PANTHER" id="PTHR42723">
    <property type="entry name" value="CHLOROPHYLL SYNTHASE"/>
    <property type="match status" value="1"/>
</dbReference>
<dbReference type="InterPro" id="IPR044878">
    <property type="entry name" value="UbiA_sf"/>
</dbReference>
<reference evidence="6 7" key="1">
    <citation type="journal article" date="2019" name="New Phytol.">
        <title>Comparative genomics reveals unique wood-decay strategies and fruiting body development in the Schizophyllaceae.</title>
        <authorList>
            <person name="Almasi E."/>
            <person name="Sahu N."/>
            <person name="Krizsan K."/>
            <person name="Balint B."/>
            <person name="Kovacs G.M."/>
            <person name="Kiss B."/>
            <person name="Cseklye J."/>
            <person name="Drula E."/>
            <person name="Henrissat B."/>
            <person name="Nagy I."/>
            <person name="Chovatia M."/>
            <person name="Adam C."/>
            <person name="LaButti K."/>
            <person name="Lipzen A."/>
            <person name="Riley R."/>
            <person name="Grigoriev I.V."/>
            <person name="Nagy L.G."/>
        </authorList>
    </citation>
    <scope>NUCLEOTIDE SEQUENCE [LARGE SCALE GENOMIC DNA]</scope>
    <source>
        <strain evidence="6 7">NL-1724</strain>
    </source>
</reference>
<dbReference type="Gene3D" id="1.10.357.140">
    <property type="entry name" value="UbiA prenyltransferase"/>
    <property type="match status" value="1"/>
</dbReference>
<dbReference type="Pfam" id="PF01040">
    <property type="entry name" value="UbiA"/>
    <property type="match status" value="1"/>
</dbReference>
<keyword evidence="7" id="KW-1185">Reference proteome</keyword>
<name>A0A550CW77_9AGAR</name>
<gene>
    <name evidence="6" type="ORF">BD626DRAFT_562857</name>
</gene>
<protein>
    <submittedName>
        <fullName evidence="6">UbiA prenyltransferase family</fullName>
    </submittedName>
</protein>
<keyword evidence="2 5" id="KW-0812">Transmembrane</keyword>
<dbReference type="CDD" id="cd13965">
    <property type="entry name" value="PT_UbiA_3"/>
    <property type="match status" value="1"/>
</dbReference>